<dbReference type="Gene3D" id="1.10.287.1490">
    <property type="match status" value="1"/>
</dbReference>
<feature type="coiled-coil region" evidence="1">
    <location>
        <begin position="603"/>
        <end position="728"/>
    </location>
</feature>
<dbReference type="Proteomes" id="UP000007110">
    <property type="component" value="Unassembled WGS sequence"/>
</dbReference>
<dbReference type="InParanoid" id="A0A7M7NHW9"/>
<accession>A0A7M7NHW9</accession>
<keyword evidence="4" id="KW-1185">Reference proteome</keyword>
<dbReference type="PANTHER" id="PTHR43941">
    <property type="entry name" value="STRUCTURAL MAINTENANCE OF CHROMOSOMES PROTEIN 2"/>
    <property type="match status" value="1"/>
</dbReference>
<protein>
    <submittedName>
        <fullName evidence="3">Uncharacterized protein</fullName>
    </submittedName>
</protein>
<feature type="compositionally biased region" description="Basic and acidic residues" evidence="2">
    <location>
        <begin position="840"/>
        <end position="879"/>
    </location>
</feature>
<proteinExistence type="predicted"/>
<keyword evidence="1" id="KW-0175">Coiled coil</keyword>
<organism evidence="3 4">
    <name type="scientific">Strongylocentrotus purpuratus</name>
    <name type="common">Purple sea urchin</name>
    <dbReference type="NCBI Taxonomy" id="7668"/>
    <lineage>
        <taxon>Eukaryota</taxon>
        <taxon>Metazoa</taxon>
        <taxon>Echinodermata</taxon>
        <taxon>Eleutherozoa</taxon>
        <taxon>Echinozoa</taxon>
        <taxon>Echinoidea</taxon>
        <taxon>Euechinoidea</taxon>
        <taxon>Echinacea</taxon>
        <taxon>Camarodonta</taxon>
        <taxon>Echinidea</taxon>
        <taxon>Strongylocentrotidae</taxon>
        <taxon>Strongylocentrotus</taxon>
    </lineage>
</organism>
<dbReference type="GeneID" id="105445416"/>
<feature type="region of interest" description="Disordered" evidence="2">
    <location>
        <begin position="427"/>
        <end position="448"/>
    </location>
</feature>
<dbReference type="KEGG" id="spu:105445416"/>
<reference evidence="4" key="1">
    <citation type="submission" date="2015-02" db="EMBL/GenBank/DDBJ databases">
        <title>Genome sequencing for Strongylocentrotus purpuratus.</title>
        <authorList>
            <person name="Murali S."/>
            <person name="Liu Y."/>
            <person name="Vee V."/>
            <person name="English A."/>
            <person name="Wang M."/>
            <person name="Skinner E."/>
            <person name="Han Y."/>
            <person name="Muzny D.M."/>
            <person name="Worley K.C."/>
            <person name="Gibbs R.A."/>
        </authorList>
    </citation>
    <scope>NUCLEOTIDE SEQUENCE</scope>
</reference>
<dbReference type="OrthoDB" id="10176485at2759"/>
<evidence type="ECO:0000256" key="1">
    <source>
        <dbReference type="SAM" id="Coils"/>
    </source>
</evidence>
<feature type="compositionally biased region" description="Polar residues" evidence="2">
    <location>
        <begin position="764"/>
        <end position="773"/>
    </location>
</feature>
<feature type="coiled-coil region" evidence="1">
    <location>
        <begin position="1225"/>
        <end position="1252"/>
    </location>
</feature>
<sequence length="1260" mass="145739">MSVTVKQKKNLPLLPSRLRKLGDTILPHMKEQLGARPADSFKVQKIRGESVQLLLKFLQESFDLAPTTTPAETVCKLRLKMSHTDNKIKRMTEHLKDHDVLLFDVQEELNLGSEVNAVRTARAFKKYIRTSKEQTAYLEKTIKGNEALLKTCKEIAGVSGHHAPAGLASYFSSTWSRQRHVISKLNNTIQELKENGHSLPKKDSKADLEESILDLARAMDVDTSNSPISTIVTEMKSTFTSMKNDVINLNDMVKVKKEEIKNVQDLERTKTDRIVELENELDDLKTRNNYLDLDRKQTQEERKSAAKLVNDLEHKISDLQIGNGRKTLEIEDLLQRYEEAGEVVSNLQSELDDTKQLNQFLNLQIKDLDRPNAKDNAAVDWEQQKKELESDLEKLQTSESKKDNQILELEKEIAILQKQKQELETNLETQKSKDTQTDLPKPESQDQKTTEFFRKTVYDFTMPKSHPVRDGAEDDHVLVENKVDDSLRQMKEQGLQLERLHQEKDDLISQHEADISRVTKKNVELAKLLQGLIDQRRESISLIQECGDQCECLDLLLRRNTERLRGEKEKHRVMTKNTTRQEKVAGIANPVGTQEHTDVDGKMAAMTREVEKLREKIAHLKTKMADISTELEQSQQDCQKVEENFAKASQQLKKFESGMEVVQKEKDNLSSQIKNMQKDKKELDNQLKAVNEEKDQLQSRADSMEEEKDDLSAQLSEAHKQYQELEEGFAAVYAEKKQLQTLTLSLEGEKDELSAQLSERLQQYQEPEQSFTAEDQGGELEWDDEIEPMQEERESFQEEIESFQPRYNSFTEERHEQKFKLRKTPKQRQFLGEIIPVIRKKTDPEKKQPNSQAEKHDDLSTRLEEATQKYQALEDKLSSLEEEGEKEQEVAAKLKEENGTLSTSLGSMRNLCKHLQEEMESLNQDNEKLRQEPTHVESQDDGLFEELEKSMELCQVLEEKVAAAATEKAQFEQEALKWEKEKANLLTQLQNSQAQFQLLQDQFESVSQDSENRHILGSKLIEEKEELSMELEDSRKECQESDVRLEIIHKATEILDKRIADIQQDRRELQEKLETAEKERLEFTEQNKAAMEKVEQAEELRMEIEEKNKKLEYEIKLAKNKVKTAFAMADDYKDDIKDLNVHNRGLKNQIEFQKKNNEELKEKASTMIEMIALLEEKLLLAENKQKECEEELQSMKASVAAAAIQYGLIEKVGDSICITDLFQALDDMNQLNAHLKLEIANLNRTKKTFEEMVRHTVKFD</sequence>
<feature type="region of interest" description="Disordered" evidence="2">
    <location>
        <begin position="764"/>
        <end position="890"/>
    </location>
</feature>
<evidence type="ECO:0000313" key="4">
    <source>
        <dbReference type="Proteomes" id="UP000007110"/>
    </source>
</evidence>
<reference evidence="3" key="2">
    <citation type="submission" date="2021-01" db="UniProtKB">
        <authorList>
            <consortium name="EnsemblMetazoa"/>
        </authorList>
    </citation>
    <scope>IDENTIFICATION</scope>
</reference>
<dbReference type="EnsemblMetazoa" id="XM_030980146">
    <property type="protein sequence ID" value="XP_030836006"/>
    <property type="gene ID" value="LOC105445416"/>
</dbReference>
<dbReference type="OMA" id="YKEEHCQ"/>
<dbReference type="RefSeq" id="XP_030836006.1">
    <property type="nucleotide sequence ID" value="XM_030980146.1"/>
</dbReference>
<evidence type="ECO:0000256" key="2">
    <source>
        <dbReference type="SAM" id="MobiDB-lite"/>
    </source>
</evidence>
<name>A0A7M7NHW9_STRPU</name>
<dbReference type="PANTHER" id="PTHR43941:SF1">
    <property type="entry name" value="STRUCTURAL MAINTENANCE OF CHROMOSOMES PROTEIN 2"/>
    <property type="match status" value="1"/>
</dbReference>
<feature type="compositionally biased region" description="Basic and acidic residues" evidence="2">
    <location>
        <begin position="430"/>
        <end position="448"/>
    </location>
</feature>
<feature type="compositionally biased region" description="Acidic residues" evidence="2">
    <location>
        <begin position="776"/>
        <end position="789"/>
    </location>
</feature>
<dbReference type="AlphaFoldDB" id="A0A7M7NHW9"/>
<evidence type="ECO:0000313" key="3">
    <source>
        <dbReference type="EnsemblMetazoa" id="XP_030836006"/>
    </source>
</evidence>